<dbReference type="SUPFAM" id="SSF46955">
    <property type="entry name" value="Putative DNA-binding domain"/>
    <property type="match status" value="1"/>
</dbReference>
<evidence type="ECO:0000259" key="2">
    <source>
        <dbReference type="PROSITE" id="PS50937"/>
    </source>
</evidence>
<dbReference type="InterPro" id="IPR009061">
    <property type="entry name" value="DNA-bd_dom_put_sf"/>
</dbReference>
<evidence type="ECO:0000256" key="1">
    <source>
        <dbReference type="ARBA" id="ARBA00023125"/>
    </source>
</evidence>
<dbReference type="SUPFAM" id="SSF55136">
    <property type="entry name" value="Probable bacterial effector-binding domain"/>
    <property type="match status" value="1"/>
</dbReference>
<dbReference type="SMART" id="SM00422">
    <property type="entry name" value="HTH_MERR"/>
    <property type="match status" value="1"/>
</dbReference>
<dbReference type="Gene3D" id="3.20.80.10">
    <property type="entry name" value="Regulatory factor, effector binding domain"/>
    <property type="match status" value="1"/>
</dbReference>
<proteinExistence type="predicted"/>
<evidence type="ECO:0000313" key="4">
    <source>
        <dbReference type="Proteomes" id="UP000242700"/>
    </source>
</evidence>
<dbReference type="GO" id="GO:0003700">
    <property type="term" value="F:DNA-binding transcription factor activity"/>
    <property type="evidence" value="ECO:0007669"/>
    <property type="project" value="InterPro"/>
</dbReference>
<accession>A0A1G9AEM1</accession>
<dbReference type="Pfam" id="PF06445">
    <property type="entry name" value="GyrI-like"/>
    <property type="match status" value="1"/>
</dbReference>
<dbReference type="PROSITE" id="PS50937">
    <property type="entry name" value="HTH_MERR_2"/>
    <property type="match status" value="1"/>
</dbReference>
<organism evidence="3 4">
    <name type="scientific">Jeotgalicoccus aerolatus</name>
    <dbReference type="NCBI Taxonomy" id="709510"/>
    <lineage>
        <taxon>Bacteria</taxon>
        <taxon>Bacillati</taxon>
        <taxon>Bacillota</taxon>
        <taxon>Bacilli</taxon>
        <taxon>Bacillales</taxon>
        <taxon>Staphylococcaceae</taxon>
        <taxon>Jeotgalicoccus</taxon>
    </lineage>
</organism>
<dbReference type="Pfam" id="PF13411">
    <property type="entry name" value="MerR_1"/>
    <property type="match status" value="1"/>
</dbReference>
<dbReference type="RefSeq" id="WP_176760621.1">
    <property type="nucleotide sequence ID" value="NZ_FNFI01000006.1"/>
</dbReference>
<reference evidence="4" key="1">
    <citation type="submission" date="2016-10" db="EMBL/GenBank/DDBJ databases">
        <authorList>
            <person name="Varghese N."/>
            <person name="Submissions S."/>
        </authorList>
    </citation>
    <scope>NUCLEOTIDE SEQUENCE [LARGE SCALE GENOMIC DNA]</scope>
    <source>
        <strain evidence="4">CGMCC 1.8911</strain>
    </source>
</reference>
<protein>
    <submittedName>
        <fullName evidence="3">DNA-binding transcriptional regulator, MerR family</fullName>
    </submittedName>
</protein>
<dbReference type="InterPro" id="IPR047057">
    <property type="entry name" value="MerR_fam"/>
</dbReference>
<dbReference type="Gene3D" id="1.10.1660.10">
    <property type="match status" value="1"/>
</dbReference>
<keyword evidence="1 3" id="KW-0238">DNA-binding</keyword>
<dbReference type="EMBL" id="FNFI01000006">
    <property type="protein sequence ID" value="SDK25718.1"/>
    <property type="molecule type" value="Genomic_DNA"/>
</dbReference>
<evidence type="ECO:0000313" key="3">
    <source>
        <dbReference type="EMBL" id="SDK25718.1"/>
    </source>
</evidence>
<dbReference type="InterPro" id="IPR029442">
    <property type="entry name" value="GyrI-like"/>
</dbReference>
<dbReference type="AlphaFoldDB" id="A0A1G9AEM1"/>
<dbReference type="InterPro" id="IPR011256">
    <property type="entry name" value="Reg_factor_effector_dom_sf"/>
</dbReference>
<dbReference type="PANTHER" id="PTHR30204:SF85">
    <property type="entry name" value="MULTIDRUG-EFFLUX TRANSPORTER 2 REGULATOR"/>
    <property type="match status" value="1"/>
</dbReference>
<dbReference type="InterPro" id="IPR000551">
    <property type="entry name" value="MerR-type_HTH_dom"/>
</dbReference>
<feature type="domain" description="HTH merR-type" evidence="2">
    <location>
        <begin position="7"/>
        <end position="76"/>
    </location>
</feature>
<dbReference type="GO" id="GO:0003677">
    <property type="term" value="F:DNA binding"/>
    <property type="evidence" value="ECO:0007669"/>
    <property type="project" value="UniProtKB-KW"/>
</dbReference>
<sequence>MDSTKELFTTGEFADLCGVQKQTLFHYDDIGLLKPEYRCKNNYRYYSIQQLEVFIVIDMLKEIGMSLAEIKKTLQSKTSKNAIELLSEKEKVVKMKIKKMQRTQKLIQNQKKQIEEALRLNFDQFTIEEMGTERYILSENILNLTHKDIMKAIMSFFKNLKQEGLSFDNGGALIRQEQVEARDYLNYSNFYIRTEQLDLATTLIKKAGKYVVGYHQGSYMKIHETYEKIKDYLDNKGYHVCGDSFEEWLYFMEGISLNIVDNYVTKVMIKVEEK</sequence>
<name>A0A1G9AEM1_9STAP</name>
<dbReference type="STRING" id="586411.SAMN05216187_106104"/>
<dbReference type="Proteomes" id="UP000242700">
    <property type="component" value="Unassembled WGS sequence"/>
</dbReference>
<dbReference type="PANTHER" id="PTHR30204">
    <property type="entry name" value="REDOX-CYCLING DRUG-SENSING TRANSCRIPTIONAL ACTIVATOR SOXR"/>
    <property type="match status" value="1"/>
</dbReference>
<gene>
    <name evidence="3" type="ORF">SAMN05216187_106104</name>
</gene>